<keyword evidence="5" id="KW-1185">Reference proteome</keyword>
<dbReference type="GeneID" id="9420015"/>
<dbReference type="Proteomes" id="UP000000390">
    <property type="component" value="Chromosome"/>
</dbReference>
<evidence type="ECO:0000313" key="4">
    <source>
        <dbReference type="Proteomes" id="UP000000390"/>
    </source>
</evidence>
<dbReference type="Proteomes" id="UP000011645">
    <property type="component" value="Unassembled WGS sequence"/>
</dbReference>
<feature type="transmembrane region" description="Helical" evidence="1">
    <location>
        <begin position="128"/>
        <end position="148"/>
    </location>
</feature>
<dbReference type="Pfam" id="PF10002">
    <property type="entry name" value="DUF2243"/>
    <property type="match status" value="1"/>
</dbReference>
<dbReference type="KEGG" id="hje:HacjB3_11015"/>
<reference evidence="3 5" key="2">
    <citation type="journal article" date="2014" name="PLoS Genet.">
        <title>Phylogenetically driven sequencing of extremely halophilic archaea reveals strategies for static and dynamic osmo-response.</title>
        <authorList>
            <person name="Becker E.A."/>
            <person name="Seitzer P.M."/>
            <person name="Tritt A."/>
            <person name="Larsen D."/>
            <person name="Krusor M."/>
            <person name="Yao A.I."/>
            <person name="Wu D."/>
            <person name="Madern D."/>
            <person name="Eisen J.A."/>
            <person name="Darling A.E."/>
            <person name="Facciotti M.T."/>
        </authorList>
    </citation>
    <scope>NUCLEOTIDE SEQUENCE [LARGE SCALE GENOMIC DNA]</scope>
    <source>
        <strain evidence="3">B3</strain>
        <strain evidence="5">DSM 18796 / CECT 7217 / JCM 14584 / KCTC 4019 / B3</strain>
    </source>
</reference>
<evidence type="ECO:0008006" key="6">
    <source>
        <dbReference type="Google" id="ProtNLM"/>
    </source>
</evidence>
<proteinExistence type="predicted"/>
<evidence type="ECO:0000313" key="5">
    <source>
        <dbReference type="Proteomes" id="UP000011645"/>
    </source>
</evidence>
<dbReference type="EMBL" id="CP002062">
    <property type="protein sequence ID" value="ADJ15586.1"/>
    <property type="molecule type" value="Genomic_DNA"/>
</dbReference>
<dbReference type="EMBL" id="AOHV01000029">
    <property type="protein sequence ID" value="ELY36336.1"/>
    <property type="molecule type" value="Genomic_DNA"/>
</dbReference>
<gene>
    <name evidence="2" type="ordered locus">HacjB3_11015</name>
    <name evidence="3" type="ORF">C497_11648</name>
</gene>
<sequence>MTDIGGHRRALLLWGGVFGFGLGAVLDVVIFHQILQTHHLLSSVYDPLSYDGLRTNVMFDGLFSLSMLLIAGLGATMLWRTVNRAREPLSGLVVVGAGLVGAGVFNVFDGVVDHYLLGIHDVVHGTEAWNPPWVLVSLLMLGAGLLALRVADRRDGPRDATEEVAD</sequence>
<evidence type="ECO:0000313" key="3">
    <source>
        <dbReference type="EMBL" id="ELY36336.1"/>
    </source>
</evidence>
<dbReference type="RefSeq" id="WP_008416862.1">
    <property type="nucleotide sequence ID" value="NC_014297.1"/>
</dbReference>
<keyword evidence="1" id="KW-0472">Membrane</keyword>
<keyword evidence="1" id="KW-0812">Transmembrane</keyword>
<dbReference type="eggNOG" id="arCOG10734">
    <property type="taxonomic scope" value="Archaea"/>
</dbReference>
<feature type="transmembrane region" description="Helical" evidence="1">
    <location>
        <begin position="55"/>
        <end position="79"/>
    </location>
</feature>
<feature type="transmembrane region" description="Helical" evidence="1">
    <location>
        <begin position="91"/>
        <end position="108"/>
    </location>
</feature>
<evidence type="ECO:0000256" key="1">
    <source>
        <dbReference type="SAM" id="Phobius"/>
    </source>
</evidence>
<organism evidence="2 4">
    <name type="scientific">Halalkalicoccus jeotgali (strain DSM 18796 / CECT 7217 / JCM 14584 / KCTC 4019 / B3)</name>
    <dbReference type="NCBI Taxonomy" id="795797"/>
    <lineage>
        <taxon>Archaea</taxon>
        <taxon>Methanobacteriati</taxon>
        <taxon>Methanobacteriota</taxon>
        <taxon>Stenosarchaea group</taxon>
        <taxon>Halobacteria</taxon>
        <taxon>Halobacteriales</taxon>
        <taxon>Halococcaceae</taxon>
        <taxon>Halalkalicoccus</taxon>
    </lineage>
</organism>
<dbReference type="HOGENOM" id="CLU_118115_1_0_2"/>
<feature type="transmembrane region" description="Helical" evidence="1">
    <location>
        <begin position="12"/>
        <end position="35"/>
    </location>
</feature>
<evidence type="ECO:0000313" key="2">
    <source>
        <dbReference type="EMBL" id="ADJ15586.1"/>
    </source>
</evidence>
<dbReference type="AlphaFoldDB" id="D8J4W9"/>
<dbReference type="OrthoDB" id="241278at2157"/>
<dbReference type="PATRIC" id="fig|795797.18.peg.2202"/>
<keyword evidence="1" id="KW-1133">Transmembrane helix</keyword>
<reference evidence="2 4" key="1">
    <citation type="journal article" date="2010" name="J. Bacteriol.">
        <title>Complete genome sequence of Halalkalicoccus jeotgali B3(T), an extremely halophilic archaeon.</title>
        <authorList>
            <person name="Roh S.W."/>
            <person name="Nam Y.D."/>
            <person name="Nam S.H."/>
            <person name="Choi S.H."/>
            <person name="Park H.S."/>
            <person name="Bae J.W."/>
        </authorList>
    </citation>
    <scope>NUCLEOTIDE SEQUENCE [LARGE SCALE GENOMIC DNA]</scope>
    <source>
        <strain evidence="2">B3</strain>
        <strain evidence="4">DSM 18796 / CECT 7217 / JCM 14584 / KCTC 4019 / B3</strain>
    </source>
</reference>
<dbReference type="InterPro" id="IPR018719">
    <property type="entry name" value="DUF2243_membrane"/>
</dbReference>
<dbReference type="STRING" id="795797.HacjB3_11015"/>
<protein>
    <recommendedName>
        <fullName evidence="6">DUF2243 domain-containing protein</fullName>
    </recommendedName>
</protein>
<accession>D8J4W9</accession>
<name>D8J4W9_HALJB</name>